<comment type="caution">
    <text evidence="7">The sequence shown here is derived from an EMBL/GenBank/DDBJ whole genome shotgun (WGS) entry which is preliminary data.</text>
</comment>
<evidence type="ECO:0000259" key="6">
    <source>
        <dbReference type="Pfam" id="PF00535"/>
    </source>
</evidence>
<keyword evidence="8" id="KW-1185">Reference proteome</keyword>
<dbReference type="AlphaFoldDB" id="A0A919L3J5"/>
<reference evidence="7" key="1">
    <citation type="journal article" date="2014" name="Int. J. Syst. Evol. Microbiol.">
        <title>Complete genome sequence of Corynebacterium casei LMG S-19264T (=DSM 44701T), isolated from a smear-ripened cheese.</title>
        <authorList>
            <consortium name="US DOE Joint Genome Institute (JGI-PGF)"/>
            <person name="Walter F."/>
            <person name="Albersmeier A."/>
            <person name="Kalinowski J."/>
            <person name="Ruckert C."/>
        </authorList>
    </citation>
    <scope>NUCLEOTIDE SEQUENCE</scope>
    <source>
        <strain evidence="7">JCM 5069</strain>
    </source>
</reference>
<feature type="region of interest" description="Disordered" evidence="5">
    <location>
        <begin position="84"/>
        <end position="136"/>
    </location>
</feature>
<protein>
    <submittedName>
        <fullName evidence="7">Glycosyl transferase</fullName>
    </submittedName>
</protein>
<name>A0A919L3J5_9ACTN</name>
<keyword evidence="3" id="KW-0328">Glycosyltransferase</keyword>
<evidence type="ECO:0000256" key="3">
    <source>
        <dbReference type="ARBA" id="ARBA00022676"/>
    </source>
</evidence>
<reference evidence="7" key="2">
    <citation type="submission" date="2020-09" db="EMBL/GenBank/DDBJ databases">
        <authorList>
            <person name="Sun Q."/>
            <person name="Ohkuma M."/>
        </authorList>
    </citation>
    <scope>NUCLEOTIDE SEQUENCE</scope>
    <source>
        <strain evidence="7">JCM 5069</strain>
    </source>
</reference>
<evidence type="ECO:0000313" key="8">
    <source>
        <dbReference type="Proteomes" id="UP000603708"/>
    </source>
</evidence>
<sequence length="353" mass="37574">MSPDTESTPLRVGAVIITMGTRPAELRALIDSIAKQDGDPVEVVVVGNGSPVPDVTGLSCPVRTVELPENLGIPGGRNVGIEAFRTGSDPAAPAGSPLQGGAAVAGGTASTPGAGGTAGSDRPGAAGRPPTGAGARSGPFDVDVLLFLDDDGLLAHHDTAKLCREAFAADPELGIISFRIADPETGVTQRRHVPRLRASDPMRSSRVTTFLGGANAVRTQVIADVGGLPGDFFYAHEETDLAWRALDAGWMIDYRSDMVLFHPATAPSRHAVYHRMVARNRVWLARRNLPAALIPVYLGVWLLLTLLRRPSRAGLKAWFGGFREGWATACGPRRPMKWRTVWRLTRLGRPPII</sequence>
<keyword evidence="4 7" id="KW-0808">Transferase</keyword>
<comment type="pathway">
    <text evidence="1">Cell wall biogenesis; cell wall polysaccharide biosynthesis.</text>
</comment>
<feature type="compositionally biased region" description="Low complexity" evidence="5">
    <location>
        <begin position="100"/>
        <end position="112"/>
    </location>
</feature>
<dbReference type="Proteomes" id="UP000603708">
    <property type="component" value="Unassembled WGS sequence"/>
</dbReference>
<comment type="similarity">
    <text evidence="2">Belongs to the glycosyltransferase 2 family.</text>
</comment>
<evidence type="ECO:0000256" key="1">
    <source>
        <dbReference type="ARBA" id="ARBA00004776"/>
    </source>
</evidence>
<evidence type="ECO:0000313" key="7">
    <source>
        <dbReference type="EMBL" id="GHH82618.1"/>
    </source>
</evidence>
<gene>
    <name evidence="7" type="ORF">GCM10018793_42900</name>
</gene>
<dbReference type="GO" id="GO:0016757">
    <property type="term" value="F:glycosyltransferase activity"/>
    <property type="evidence" value="ECO:0007669"/>
    <property type="project" value="UniProtKB-KW"/>
</dbReference>
<dbReference type="InterPro" id="IPR001173">
    <property type="entry name" value="Glyco_trans_2-like"/>
</dbReference>
<feature type="compositionally biased region" description="Low complexity" evidence="5">
    <location>
        <begin position="122"/>
        <end position="136"/>
    </location>
</feature>
<feature type="domain" description="Glycosyltransferase 2-like" evidence="6">
    <location>
        <begin position="15"/>
        <end position="84"/>
    </location>
</feature>
<dbReference type="PANTHER" id="PTHR43179">
    <property type="entry name" value="RHAMNOSYLTRANSFERASE WBBL"/>
    <property type="match status" value="1"/>
</dbReference>
<dbReference type="Gene3D" id="3.90.550.10">
    <property type="entry name" value="Spore Coat Polysaccharide Biosynthesis Protein SpsA, Chain A"/>
    <property type="match status" value="2"/>
</dbReference>
<organism evidence="7 8">
    <name type="scientific">Streptomyces sulfonofaciens</name>
    <dbReference type="NCBI Taxonomy" id="68272"/>
    <lineage>
        <taxon>Bacteria</taxon>
        <taxon>Bacillati</taxon>
        <taxon>Actinomycetota</taxon>
        <taxon>Actinomycetes</taxon>
        <taxon>Kitasatosporales</taxon>
        <taxon>Streptomycetaceae</taxon>
        <taxon>Streptomyces</taxon>
    </lineage>
</organism>
<evidence type="ECO:0000256" key="2">
    <source>
        <dbReference type="ARBA" id="ARBA00006739"/>
    </source>
</evidence>
<dbReference type="SUPFAM" id="SSF53448">
    <property type="entry name" value="Nucleotide-diphospho-sugar transferases"/>
    <property type="match status" value="1"/>
</dbReference>
<dbReference type="EMBL" id="BNCD01000012">
    <property type="protein sequence ID" value="GHH82618.1"/>
    <property type="molecule type" value="Genomic_DNA"/>
</dbReference>
<evidence type="ECO:0000256" key="5">
    <source>
        <dbReference type="SAM" id="MobiDB-lite"/>
    </source>
</evidence>
<dbReference type="PANTHER" id="PTHR43179:SF12">
    <property type="entry name" value="GALACTOFURANOSYLTRANSFERASE GLFT2"/>
    <property type="match status" value="1"/>
</dbReference>
<accession>A0A919L3J5</accession>
<proteinExistence type="inferred from homology"/>
<evidence type="ECO:0000256" key="4">
    <source>
        <dbReference type="ARBA" id="ARBA00022679"/>
    </source>
</evidence>
<dbReference type="InterPro" id="IPR029044">
    <property type="entry name" value="Nucleotide-diphossugar_trans"/>
</dbReference>
<dbReference type="Pfam" id="PF00535">
    <property type="entry name" value="Glycos_transf_2"/>
    <property type="match status" value="1"/>
</dbReference>